<dbReference type="Pfam" id="PF00225">
    <property type="entry name" value="Kinesin"/>
    <property type="match status" value="2"/>
</dbReference>
<evidence type="ECO:0000313" key="12">
    <source>
        <dbReference type="Proteomes" id="UP000018201"/>
    </source>
</evidence>
<accession>U6G468</accession>
<evidence type="ECO:0000256" key="6">
    <source>
        <dbReference type="PROSITE-ProRule" id="PRU00283"/>
    </source>
</evidence>
<dbReference type="GO" id="GO:0003777">
    <property type="term" value="F:microtubule motor activity"/>
    <property type="evidence" value="ECO:0007669"/>
    <property type="project" value="InterPro"/>
</dbReference>
<dbReference type="VEuPathDB" id="ToxoDB:EPH_0030830"/>
<feature type="domain" description="Kinesin motor" evidence="10">
    <location>
        <begin position="34"/>
        <end position="502"/>
    </location>
</feature>
<evidence type="ECO:0000256" key="8">
    <source>
        <dbReference type="SAM" id="Coils"/>
    </source>
</evidence>
<dbReference type="InterPro" id="IPR027640">
    <property type="entry name" value="Kinesin-like_fam"/>
</dbReference>
<dbReference type="Proteomes" id="UP000018201">
    <property type="component" value="Unassembled WGS sequence"/>
</dbReference>
<dbReference type="Gene3D" id="3.40.850.10">
    <property type="entry name" value="Kinesin motor domain"/>
    <property type="match status" value="2"/>
</dbReference>
<feature type="region of interest" description="Disordered" evidence="9">
    <location>
        <begin position="584"/>
        <end position="607"/>
    </location>
</feature>
<feature type="region of interest" description="Disordered" evidence="9">
    <location>
        <begin position="184"/>
        <end position="213"/>
    </location>
</feature>
<feature type="region of interest" description="Disordered" evidence="9">
    <location>
        <begin position="1"/>
        <end position="29"/>
    </location>
</feature>
<dbReference type="PROSITE" id="PS00411">
    <property type="entry name" value="KINESIN_MOTOR_1"/>
    <property type="match status" value="2"/>
</dbReference>
<feature type="region of interest" description="Disordered" evidence="9">
    <location>
        <begin position="71"/>
        <end position="91"/>
    </location>
</feature>
<keyword evidence="4 8" id="KW-0175">Coiled coil</keyword>
<protein>
    <recommendedName>
        <fullName evidence="7">Kinesin-like protein</fullName>
    </recommendedName>
</protein>
<keyword evidence="5 6" id="KW-0505">Motor protein</keyword>
<dbReference type="EMBL" id="HG689637">
    <property type="protein sequence ID" value="CDI74073.1"/>
    <property type="molecule type" value="Genomic_DNA"/>
</dbReference>
<dbReference type="OrthoDB" id="21525at2759"/>
<dbReference type="PROSITE" id="PS50067">
    <property type="entry name" value="KINESIN_MOTOR_2"/>
    <property type="match status" value="1"/>
</dbReference>
<evidence type="ECO:0000313" key="11">
    <source>
        <dbReference type="EMBL" id="CDI74073.1"/>
    </source>
</evidence>
<dbReference type="SMART" id="SM00129">
    <property type="entry name" value="KISc"/>
    <property type="match status" value="1"/>
</dbReference>
<evidence type="ECO:0000259" key="10">
    <source>
        <dbReference type="PROSITE" id="PS50067"/>
    </source>
</evidence>
<feature type="compositionally biased region" description="Acidic residues" evidence="9">
    <location>
        <begin position="184"/>
        <end position="197"/>
    </location>
</feature>
<evidence type="ECO:0000256" key="9">
    <source>
        <dbReference type="SAM" id="MobiDB-lite"/>
    </source>
</evidence>
<evidence type="ECO:0000256" key="4">
    <source>
        <dbReference type="ARBA" id="ARBA00023054"/>
    </source>
</evidence>
<dbReference type="PRINTS" id="PR00380">
    <property type="entry name" value="KINESINHEAVY"/>
</dbReference>
<dbReference type="InterPro" id="IPR027417">
    <property type="entry name" value="P-loop_NTPase"/>
</dbReference>
<keyword evidence="12" id="KW-1185">Reference proteome</keyword>
<name>U6G468_9EIME</name>
<dbReference type="InterPro" id="IPR001752">
    <property type="entry name" value="Kinesin_motor_dom"/>
</dbReference>
<evidence type="ECO:0000256" key="1">
    <source>
        <dbReference type="ARBA" id="ARBA00022701"/>
    </source>
</evidence>
<proteinExistence type="inferred from homology"/>
<reference evidence="11" key="2">
    <citation type="submission" date="2013-10" db="EMBL/GenBank/DDBJ databases">
        <authorList>
            <person name="Aslett M."/>
        </authorList>
    </citation>
    <scope>NUCLEOTIDE SEQUENCE [LARGE SCALE GENOMIC DNA]</scope>
    <source>
        <strain evidence="11">Houghton</strain>
    </source>
</reference>
<feature type="binding site" evidence="6">
    <location>
        <begin position="144"/>
        <end position="151"/>
    </location>
    <ligand>
        <name>ATP</name>
        <dbReference type="ChEBI" id="CHEBI:30616"/>
    </ligand>
</feature>
<dbReference type="GO" id="GO:0005874">
    <property type="term" value="C:microtubule"/>
    <property type="evidence" value="ECO:0007669"/>
    <property type="project" value="UniProtKB-KW"/>
</dbReference>
<keyword evidence="3 6" id="KW-0067">ATP-binding</keyword>
<dbReference type="SUPFAM" id="SSF52540">
    <property type="entry name" value="P-loop containing nucleoside triphosphate hydrolases"/>
    <property type="match status" value="2"/>
</dbReference>
<feature type="coiled-coil region" evidence="8">
    <location>
        <begin position="265"/>
        <end position="292"/>
    </location>
</feature>
<dbReference type="PANTHER" id="PTHR47968:SF36">
    <property type="entry name" value="KINESIN HEAVY CHAIN ISOFORM X1"/>
    <property type="match status" value="1"/>
</dbReference>
<keyword evidence="2 6" id="KW-0547">Nucleotide-binding</keyword>
<organism evidence="11 12">
    <name type="scientific">Eimeria praecox</name>
    <dbReference type="NCBI Taxonomy" id="51316"/>
    <lineage>
        <taxon>Eukaryota</taxon>
        <taxon>Sar</taxon>
        <taxon>Alveolata</taxon>
        <taxon>Apicomplexa</taxon>
        <taxon>Conoidasida</taxon>
        <taxon>Coccidia</taxon>
        <taxon>Eucoccidiorida</taxon>
        <taxon>Eimeriorina</taxon>
        <taxon>Eimeriidae</taxon>
        <taxon>Eimeria</taxon>
    </lineage>
</organism>
<gene>
    <name evidence="11" type="ORF">EPH_0030830</name>
</gene>
<reference evidence="11" key="1">
    <citation type="submission" date="2013-10" db="EMBL/GenBank/DDBJ databases">
        <title>Genomic analysis of the causative agents of coccidiosis in chickens.</title>
        <authorList>
            <person name="Reid A.J."/>
            <person name="Blake D."/>
            <person name="Billington K."/>
            <person name="Browne H."/>
            <person name="Dunn M."/>
            <person name="Hung S."/>
            <person name="Kawahara F."/>
            <person name="Miranda-Saavedra D."/>
            <person name="Mourier T."/>
            <person name="Nagra H."/>
            <person name="Otto T.D."/>
            <person name="Rawlings N."/>
            <person name="Sanchez A."/>
            <person name="Sanders M."/>
            <person name="Subramaniam C."/>
            <person name="Tay Y."/>
            <person name="Dear P."/>
            <person name="Doerig C."/>
            <person name="Gruber A."/>
            <person name="Parkinson J."/>
            <person name="Shirley M."/>
            <person name="Wan K.L."/>
            <person name="Berriman M."/>
            <person name="Tomley F."/>
            <person name="Pain A."/>
        </authorList>
    </citation>
    <scope>NUCLEOTIDE SEQUENCE [LARGE SCALE GENOMIC DNA]</scope>
    <source>
        <strain evidence="11">Houghton</strain>
    </source>
</reference>
<evidence type="ECO:0000256" key="5">
    <source>
        <dbReference type="ARBA" id="ARBA00023175"/>
    </source>
</evidence>
<keyword evidence="1 7" id="KW-0493">Microtubule</keyword>
<dbReference type="InterPro" id="IPR019821">
    <property type="entry name" value="Kinesin_motor_CS"/>
</dbReference>
<dbReference type="AlphaFoldDB" id="U6G468"/>
<evidence type="ECO:0000256" key="2">
    <source>
        <dbReference type="ARBA" id="ARBA00022741"/>
    </source>
</evidence>
<comment type="similarity">
    <text evidence="6 7">Belongs to the TRAFAC class myosin-kinesin ATPase superfamily. Kinesin family.</text>
</comment>
<sequence length="607" mass="67010">MALVKQGTAKGRKARLVDDTPEGMNLEPESVEESIRVCTRMRPLFPKEVESGHIKAWKVEPKSMQLIVEPPTQAEIEESRQGKTSASKKVVEKTQAQKDQVQRYYAFDRCFDDEAENDEVFAYVARDIVLDAFKGINGCVFAYGQTGSGKTHSIMGVAEDPGILPRSLAEFFDCMSDSSLLKEEMEDAAAEKEEETGETQLAATESRTEGLEEGENREYLMRVSYVEIYLERVNDLLQEGPRGGAVENLDVKEDPKKGFVVVGLHEEAVASMEEVMNLLSKAEQRRHFARTNFNETSSRSHVVFSITLESTSTFEDGTNVSRRGELKIVDLAGNEKAGRASEGVENFAGGERSSLLRSLRVVIDRSHVVFSITLESTSTFEDGTNVSRRGELKIVDLAGNEKAGRASEGVENAKLVLEEGKAINKEVISKLSKQAQQGDDKSKKKGEKEVYIPWRDSKLTRLLQKALGGNSRAAVLVAVHPSSLYLDTSFSTLRFAMKCKEIKKKICANFFSPEQSLIAQQKKLIAMLHAQLKELSEGGVVPGVNSQRNAENDEQIQILKNDLENKVAKFQQFIIKATAAPTQAPSGGGLQPATRLANGRGDEAYMP</sequence>
<dbReference type="GO" id="GO:0007018">
    <property type="term" value="P:microtubule-based movement"/>
    <property type="evidence" value="ECO:0007669"/>
    <property type="project" value="InterPro"/>
</dbReference>
<dbReference type="PANTHER" id="PTHR47968">
    <property type="entry name" value="CENTROMERE PROTEIN E"/>
    <property type="match status" value="1"/>
</dbReference>
<evidence type="ECO:0000256" key="7">
    <source>
        <dbReference type="RuleBase" id="RU000394"/>
    </source>
</evidence>
<dbReference type="InterPro" id="IPR036961">
    <property type="entry name" value="Kinesin_motor_dom_sf"/>
</dbReference>
<dbReference type="GO" id="GO:0008017">
    <property type="term" value="F:microtubule binding"/>
    <property type="evidence" value="ECO:0007669"/>
    <property type="project" value="InterPro"/>
</dbReference>
<dbReference type="GO" id="GO:0005524">
    <property type="term" value="F:ATP binding"/>
    <property type="evidence" value="ECO:0007669"/>
    <property type="project" value="UniProtKB-UniRule"/>
</dbReference>
<evidence type="ECO:0000256" key="3">
    <source>
        <dbReference type="ARBA" id="ARBA00022840"/>
    </source>
</evidence>